<dbReference type="GO" id="GO:0046474">
    <property type="term" value="P:glycerophospholipid biosynthetic process"/>
    <property type="evidence" value="ECO:0007669"/>
    <property type="project" value="TreeGrafter"/>
</dbReference>
<evidence type="ECO:0000256" key="9">
    <source>
        <dbReference type="ARBA" id="ARBA00052716"/>
    </source>
</evidence>
<feature type="binding site" evidence="13">
    <location>
        <position position="143"/>
    </location>
    <ligand>
        <name>sn-glycerol 3-phosphate</name>
        <dbReference type="ChEBI" id="CHEBI:57597"/>
    </ligand>
</feature>
<comment type="catalytic activity">
    <reaction evidence="13">
        <text>sn-glycerol 3-phosphate + NAD(+) = dihydroxyacetone phosphate + NADH + H(+)</text>
        <dbReference type="Rhea" id="RHEA:11092"/>
        <dbReference type="ChEBI" id="CHEBI:15378"/>
        <dbReference type="ChEBI" id="CHEBI:57540"/>
        <dbReference type="ChEBI" id="CHEBI:57597"/>
        <dbReference type="ChEBI" id="CHEBI:57642"/>
        <dbReference type="ChEBI" id="CHEBI:57945"/>
        <dbReference type="EC" id="1.1.1.94"/>
    </reaction>
</comment>
<keyword evidence="21" id="KW-1185">Reference proteome</keyword>
<gene>
    <name evidence="13" type="primary">gpsA</name>
    <name evidence="20" type="ordered locus">Nwat_0033</name>
</gene>
<feature type="domain" description="Glycerol-3-phosphate dehydrogenase NAD-dependent C-terminal" evidence="19">
    <location>
        <begin position="187"/>
        <end position="328"/>
    </location>
</feature>
<dbReference type="eggNOG" id="COG0240">
    <property type="taxonomic scope" value="Bacteria"/>
</dbReference>
<dbReference type="InterPro" id="IPR006109">
    <property type="entry name" value="G3P_DH_NAD-dep_C"/>
</dbReference>
<evidence type="ECO:0000259" key="18">
    <source>
        <dbReference type="Pfam" id="PF01210"/>
    </source>
</evidence>
<dbReference type="GO" id="GO:0046167">
    <property type="term" value="P:glycerol-3-phosphate biosynthetic process"/>
    <property type="evidence" value="ECO:0007669"/>
    <property type="project" value="UniProtKB-UniRule"/>
</dbReference>
<feature type="binding site" evidence="16">
    <location>
        <begin position="16"/>
        <end position="21"/>
    </location>
    <ligand>
        <name>NAD(+)</name>
        <dbReference type="ChEBI" id="CHEBI:57540"/>
    </ligand>
</feature>
<dbReference type="SUPFAM" id="SSF51735">
    <property type="entry name" value="NAD(P)-binding Rossmann-fold domains"/>
    <property type="match status" value="1"/>
</dbReference>
<organism evidence="20 21">
    <name type="scientific">Nitrosococcus watsoni (strain C-113)</name>
    <dbReference type="NCBI Taxonomy" id="105559"/>
    <lineage>
        <taxon>Bacteria</taxon>
        <taxon>Pseudomonadati</taxon>
        <taxon>Pseudomonadota</taxon>
        <taxon>Gammaproteobacteria</taxon>
        <taxon>Chromatiales</taxon>
        <taxon>Chromatiaceae</taxon>
        <taxon>Nitrosococcus</taxon>
    </lineage>
</organism>
<dbReference type="FunFam" id="1.10.1040.10:FF:000001">
    <property type="entry name" value="Glycerol-3-phosphate dehydrogenase [NAD(P)+]"/>
    <property type="match status" value="1"/>
</dbReference>
<keyword evidence="5 13" id="KW-0520">NAD</keyword>
<feature type="binding site" evidence="15">
    <location>
        <position position="114"/>
    </location>
    <ligand>
        <name>substrate</name>
    </ligand>
</feature>
<dbReference type="InterPro" id="IPR011128">
    <property type="entry name" value="G3P_DH_NAD-dep_N"/>
</dbReference>
<dbReference type="EC" id="1.1.1.94" evidence="10 13"/>
<evidence type="ECO:0000256" key="10">
    <source>
        <dbReference type="ARBA" id="ARBA00066687"/>
    </source>
</evidence>
<dbReference type="GO" id="GO:0051287">
    <property type="term" value="F:NAD binding"/>
    <property type="evidence" value="ECO:0007669"/>
    <property type="project" value="InterPro"/>
</dbReference>
<evidence type="ECO:0000256" key="4">
    <source>
        <dbReference type="ARBA" id="ARBA00023002"/>
    </source>
</evidence>
<dbReference type="Pfam" id="PF01210">
    <property type="entry name" value="NAD_Gly3P_dh_N"/>
    <property type="match status" value="1"/>
</dbReference>
<evidence type="ECO:0000256" key="7">
    <source>
        <dbReference type="ARBA" id="ARBA00023209"/>
    </source>
</evidence>
<evidence type="ECO:0000256" key="12">
    <source>
        <dbReference type="ARBA" id="ARBA00080511"/>
    </source>
</evidence>
<dbReference type="PRINTS" id="PR00077">
    <property type="entry name" value="GPDHDRGNASE"/>
</dbReference>
<dbReference type="GO" id="GO:0046168">
    <property type="term" value="P:glycerol-3-phosphate catabolic process"/>
    <property type="evidence" value="ECO:0007669"/>
    <property type="project" value="InterPro"/>
</dbReference>
<keyword evidence="13" id="KW-0963">Cytoplasm</keyword>
<feature type="binding site" evidence="13">
    <location>
        <position position="263"/>
    </location>
    <ligand>
        <name>sn-glycerol 3-phosphate</name>
        <dbReference type="ChEBI" id="CHEBI:57597"/>
    </ligand>
</feature>
<evidence type="ECO:0000256" key="11">
    <source>
        <dbReference type="ARBA" id="ARBA00069372"/>
    </source>
</evidence>
<evidence type="ECO:0000313" key="21">
    <source>
        <dbReference type="Proteomes" id="UP000000393"/>
    </source>
</evidence>
<reference evidence="20 21" key="1">
    <citation type="submission" date="2010-06" db="EMBL/GenBank/DDBJ databases">
        <title>Complete sequence of chromosome of Nitrosococcus watsoni C-113.</title>
        <authorList>
            <consortium name="US DOE Joint Genome Institute"/>
            <person name="Lucas S."/>
            <person name="Copeland A."/>
            <person name="Lapidus A."/>
            <person name="Cheng J.-F."/>
            <person name="Bruce D."/>
            <person name="Goodwin L."/>
            <person name="Pitluck S."/>
            <person name="Malfatti S.A."/>
            <person name="Chain P.S.G."/>
            <person name="Land M."/>
            <person name="Hauser L."/>
            <person name="Kyrpides N."/>
            <person name="Ivanova N."/>
            <person name="Cambell M.A."/>
            <person name="Heidelberg J.F."/>
            <person name="Klotz M.G."/>
            <person name="Woyke T."/>
        </authorList>
    </citation>
    <scope>NUCLEOTIDE SEQUENCE [LARGE SCALE GENOMIC DNA]</scope>
    <source>
        <strain evidence="20 21">C-113</strain>
    </source>
</reference>
<evidence type="ECO:0000256" key="17">
    <source>
        <dbReference type="RuleBase" id="RU000437"/>
    </source>
</evidence>
<comment type="function">
    <text evidence="13">Catalyzes the reduction of the glycolytic intermediate dihydroxyacetone phosphate (DHAP) to sn-glycerol 3-phosphate (G3P), the key precursor for phospholipid synthesis.</text>
</comment>
<dbReference type="EMBL" id="CP002086">
    <property type="protein sequence ID" value="ADJ27024.1"/>
    <property type="molecule type" value="Genomic_DNA"/>
</dbReference>
<dbReference type="Gene3D" id="3.40.50.720">
    <property type="entry name" value="NAD(P)-binding Rossmann-like Domain"/>
    <property type="match status" value="1"/>
</dbReference>
<accession>D8K829</accession>
<feature type="binding site" evidence="13">
    <location>
        <position position="40"/>
    </location>
    <ligand>
        <name>NADPH</name>
        <dbReference type="ChEBI" id="CHEBI:57783"/>
    </ligand>
</feature>
<keyword evidence="8 13" id="KW-1208">Phospholipid metabolism</keyword>
<feature type="binding site" evidence="16">
    <location>
        <position position="147"/>
    </location>
    <ligand>
        <name>NAD(+)</name>
        <dbReference type="ChEBI" id="CHEBI:57540"/>
    </ligand>
</feature>
<sequence>MVLQKDKENLKTLVVGGGSWGTALAILLARNQVPTLLWARDLAQVSAMILTRRNDRYLPQVPFPPSLEPIADLEGALSQTRQVLVTVPSCGFRPILERLAGRLSSHIPLIWATKGLEPGTGRLLHEVAVELLGSGWPMAVMSGPTFAHEVAVGLPTAVTVAATESEIATRFARCLHGDTFRVYTSDDLIGVQLGGAVKNVLAIAAGISDGLGFGANTRAALITRGLTELVRFALAWGGQKETLMGLSGLGDLVLTCTDDQSRNRRLGLALAQGKRLDEALTLIGQAVEGAAAAKVVVARAKQLAVEMPIAEQVYQVLYAGRHPRQAVELLCRREQKPEYAYMGYLLNEKR</sequence>
<feature type="binding site" evidence="13">
    <location>
        <position position="147"/>
    </location>
    <ligand>
        <name>NADPH</name>
        <dbReference type="ChEBI" id="CHEBI:57783"/>
    </ligand>
</feature>
<dbReference type="NCBIfam" id="NF000940">
    <property type="entry name" value="PRK00094.1-2"/>
    <property type="match status" value="1"/>
</dbReference>
<keyword evidence="3 13" id="KW-0521">NADP</keyword>
<dbReference type="AlphaFoldDB" id="D8K829"/>
<dbReference type="NCBIfam" id="NF000942">
    <property type="entry name" value="PRK00094.1-4"/>
    <property type="match status" value="1"/>
</dbReference>
<feature type="binding site" evidence="13">
    <location>
        <position position="20"/>
    </location>
    <ligand>
        <name>NADPH</name>
        <dbReference type="ChEBI" id="CHEBI:57783"/>
    </ligand>
</feature>
<dbReference type="InterPro" id="IPR036291">
    <property type="entry name" value="NAD(P)-bd_dom_sf"/>
</dbReference>
<dbReference type="UniPathway" id="UPA00940"/>
<dbReference type="HAMAP" id="MF_00394">
    <property type="entry name" value="NAD_Glyc3P_dehydrog"/>
    <property type="match status" value="1"/>
</dbReference>
<dbReference type="GO" id="GO:0005829">
    <property type="term" value="C:cytosol"/>
    <property type="evidence" value="ECO:0007669"/>
    <property type="project" value="TreeGrafter"/>
</dbReference>
<feature type="binding site" evidence="13">
    <location>
        <position position="19"/>
    </location>
    <ligand>
        <name>NADPH</name>
        <dbReference type="ChEBI" id="CHEBI:57783"/>
    </ligand>
</feature>
<dbReference type="InterPro" id="IPR006168">
    <property type="entry name" value="G3P_DH_NAD-dep"/>
</dbReference>
<keyword evidence="7 13" id="KW-0594">Phospholipid biosynthesis</keyword>
<dbReference type="KEGG" id="nwa:Nwat_0033"/>
<dbReference type="InterPro" id="IPR008927">
    <property type="entry name" value="6-PGluconate_DH-like_C_sf"/>
</dbReference>
<evidence type="ECO:0000256" key="14">
    <source>
        <dbReference type="PIRSR" id="PIRSR000114-1"/>
    </source>
</evidence>
<feature type="binding site" evidence="13">
    <location>
        <position position="114"/>
    </location>
    <ligand>
        <name>sn-glycerol 3-phosphate</name>
        <dbReference type="ChEBI" id="CHEBI:57597"/>
    </ligand>
</feature>
<feature type="binding site" evidence="13">
    <location>
        <position position="57"/>
    </location>
    <ligand>
        <name>NADPH</name>
        <dbReference type="ChEBI" id="CHEBI:57783"/>
    </ligand>
</feature>
<feature type="binding site" evidence="13">
    <location>
        <position position="145"/>
    </location>
    <ligand>
        <name>sn-glycerol 3-phosphate</name>
        <dbReference type="ChEBI" id="CHEBI:57597"/>
    </ligand>
</feature>
<feature type="binding site" evidence="13">
    <location>
        <position position="262"/>
    </location>
    <ligand>
        <name>sn-glycerol 3-phosphate</name>
        <dbReference type="ChEBI" id="CHEBI:57597"/>
    </ligand>
</feature>
<keyword evidence="13" id="KW-0547">Nucleotide-binding</keyword>
<feature type="binding site" evidence="13">
    <location>
        <position position="251"/>
    </location>
    <ligand>
        <name>sn-glycerol 3-phosphate</name>
        <dbReference type="ChEBI" id="CHEBI:57597"/>
    </ligand>
</feature>
<feature type="binding site" evidence="13">
    <location>
        <position position="288"/>
    </location>
    <ligand>
        <name>NADPH</name>
        <dbReference type="ChEBI" id="CHEBI:57783"/>
    </ligand>
</feature>
<evidence type="ECO:0000313" key="20">
    <source>
        <dbReference type="EMBL" id="ADJ27024.1"/>
    </source>
</evidence>
<dbReference type="GO" id="GO:0141153">
    <property type="term" value="F:glycerol-3-phosphate dehydrogenase (NADP+) activity"/>
    <property type="evidence" value="ECO:0007669"/>
    <property type="project" value="RHEA"/>
</dbReference>
<evidence type="ECO:0000256" key="3">
    <source>
        <dbReference type="ARBA" id="ARBA00022857"/>
    </source>
</evidence>
<dbReference type="FunFam" id="3.40.50.720:FF:000019">
    <property type="entry name" value="Glycerol-3-phosphate dehydrogenase [NAD(P)+]"/>
    <property type="match status" value="1"/>
</dbReference>
<evidence type="ECO:0000256" key="16">
    <source>
        <dbReference type="PIRSR" id="PIRSR000114-3"/>
    </source>
</evidence>
<name>D8K829_NITWC</name>
<evidence type="ECO:0000256" key="8">
    <source>
        <dbReference type="ARBA" id="ARBA00023264"/>
    </source>
</evidence>
<feature type="active site" description="Proton acceptor" evidence="13 14">
    <location>
        <position position="198"/>
    </location>
</feature>
<evidence type="ECO:0000256" key="2">
    <source>
        <dbReference type="ARBA" id="ARBA00022516"/>
    </source>
</evidence>
<dbReference type="HOGENOM" id="CLU_033449_0_2_6"/>
<dbReference type="PANTHER" id="PTHR11728:SF1">
    <property type="entry name" value="GLYCEROL-3-PHOSPHATE DEHYDROGENASE [NAD(+)] 2, CHLOROPLASTIC"/>
    <property type="match status" value="1"/>
</dbReference>
<feature type="binding site" evidence="13">
    <location>
        <position position="262"/>
    </location>
    <ligand>
        <name>NADPH</name>
        <dbReference type="ChEBI" id="CHEBI:57783"/>
    </ligand>
</feature>
<comment type="catalytic activity">
    <reaction evidence="9">
        <text>sn-glycerol 3-phosphate + NADP(+) = dihydroxyacetone phosphate + NADPH + H(+)</text>
        <dbReference type="Rhea" id="RHEA:11096"/>
        <dbReference type="ChEBI" id="CHEBI:15378"/>
        <dbReference type="ChEBI" id="CHEBI:57597"/>
        <dbReference type="ChEBI" id="CHEBI:57642"/>
        <dbReference type="ChEBI" id="CHEBI:57783"/>
        <dbReference type="ChEBI" id="CHEBI:58349"/>
        <dbReference type="EC" id="1.1.1.94"/>
    </reaction>
    <physiologicalReaction direction="right-to-left" evidence="9">
        <dbReference type="Rhea" id="RHEA:11098"/>
    </physiologicalReaction>
</comment>
<comment type="pathway">
    <text evidence="13">Membrane lipid metabolism; glycerophospholipid metabolism.</text>
</comment>
<comment type="subcellular location">
    <subcellularLocation>
        <location evidence="13">Cytoplasm</location>
    </subcellularLocation>
</comment>
<feature type="binding site" evidence="13">
    <location>
        <position position="198"/>
    </location>
    <ligand>
        <name>sn-glycerol 3-phosphate</name>
        <dbReference type="ChEBI" id="CHEBI:57597"/>
    </ligand>
</feature>
<proteinExistence type="inferred from homology"/>
<dbReference type="Pfam" id="PF07479">
    <property type="entry name" value="NAD_Gly3P_dh_C"/>
    <property type="match status" value="1"/>
</dbReference>
<dbReference type="GO" id="GO:0005975">
    <property type="term" value="P:carbohydrate metabolic process"/>
    <property type="evidence" value="ECO:0007669"/>
    <property type="project" value="InterPro"/>
</dbReference>
<evidence type="ECO:0000256" key="5">
    <source>
        <dbReference type="ARBA" id="ARBA00023027"/>
    </source>
</evidence>
<evidence type="ECO:0000256" key="13">
    <source>
        <dbReference type="HAMAP-Rule" id="MF_00394"/>
    </source>
</evidence>
<feature type="binding site" evidence="15">
    <location>
        <begin position="262"/>
        <end position="263"/>
    </location>
    <ligand>
        <name>substrate</name>
    </ligand>
</feature>
<comment type="caution">
    <text evidence="13">Lacks conserved residue(s) required for the propagation of feature annotation.</text>
</comment>
<dbReference type="PIRSF" id="PIRSF000114">
    <property type="entry name" value="Glycerol-3-P_dh"/>
    <property type="match status" value="1"/>
</dbReference>
<comment type="similarity">
    <text evidence="1 13 17">Belongs to the NAD-dependent glycerol-3-phosphate dehydrogenase family.</text>
</comment>
<feature type="binding site" evidence="13">
    <location>
        <position position="114"/>
    </location>
    <ligand>
        <name>NADPH</name>
        <dbReference type="ChEBI" id="CHEBI:57783"/>
    </ligand>
</feature>
<keyword evidence="2 13" id="KW-0444">Lipid biosynthesis</keyword>
<evidence type="ECO:0000259" key="19">
    <source>
        <dbReference type="Pfam" id="PF07479"/>
    </source>
</evidence>
<evidence type="ECO:0000256" key="6">
    <source>
        <dbReference type="ARBA" id="ARBA00023098"/>
    </source>
</evidence>
<keyword evidence="6 13" id="KW-0443">Lipid metabolism</keyword>
<dbReference type="GO" id="GO:0141152">
    <property type="term" value="F:glycerol-3-phosphate dehydrogenase (NAD+) activity"/>
    <property type="evidence" value="ECO:0007669"/>
    <property type="project" value="RHEA"/>
</dbReference>
<feature type="binding site" evidence="16">
    <location>
        <position position="262"/>
    </location>
    <ligand>
        <name>NAD(+)</name>
        <dbReference type="ChEBI" id="CHEBI:57540"/>
    </ligand>
</feature>
<feature type="binding site" evidence="13">
    <location>
        <position position="261"/>
    </location>
    <ligand>
        <name>sn-glycerol 3-phosphate</name>
        <dbReference type="ChEBI" id="CHEBI:57597"/>
    </ligand>
</feature>
<dbReference type="InterPro" id="IPR013328">
    <property type="entry name" value="6PGD_dom2"/>
</dbReference>
<evidence type="ECO:0000256" key="1">
    <source>
        <dbReference type="ARBA" id="ARBA00011009"/>
    </source>
</evidence>
<dbReference type="Gene3D" id="1.10.1040.10">
    <property type="entry name" value="N-(1-d-carboxylethyl)-l-norvaline Dehydrogenase, domain 2"/>
    <property type="match status" value="1"/>
</dbReference>
<dbReference type="STRING" id="105559.Nwat_0033"/>
<feature type="domain" description="Glycerol-3-phosphate dehydrogenase NAD-dependent N-terminal" evidence="18">
    <location>
        <begin position="14"/>
        <end position="167"/>
    </location>
</feature>
<dbReference type="PANTHER" id="PTHR11728">
    <property type="entry name" value="GLYCEROL-3-PHOSPHATE DEHYDROGENASE"/>
    <property type="match status" value="1"/>
</dbReference>
<protein>
    <recommendedName>
        <fullName evidence="11 13">Glycerol-3-phosphate dehydrogenase [NAD(P)+]</fullName>
        <ecNumber evidence="10 13">1.1.1.94</ecNumber>
    </recommendedName>
    <alternativeName>
        <fullName evidence="13">NAD(P)(+)-dependent glycerol-3-phosphate dehydrogenase</fullName>
    </alternativeName>
    <alternativeName>
        <fullName evidence="12 13">NAD(P)H-dependent dihydroxyacetone-phosphate reductase</fullName>
    </alternativeName>
</protein>
<dbReference type="SUPFAM" id="SSF48179">
    <property type="entry name" value="6-phosphogluconate dehydrogenase C-terminal domain-like"/>
    <property type="match status" value="1"/>
</dbReference>
<dbReference type="PROSITE" id="PS00957">
    <property type="entry name" value="NAD_G3PDH"/>
    <property type="match status" value="1"/>
</dbReference>
<dbReference type="Proteomes" id="UP000000393">
    <property type="component" value="Chromosome"/>
</dbReference>
<keyword evidence="4 13" id="KW-0560">Oxidoreductase</keyword>
<evidence type="ECO:0000256" key="15">
    <source>
        <dbReference type="PIRSR" id="PIRSR000114-2"/>
    </source>
</evidence>